<protein>
    <submittedName>
        <fullName evidence="2">DgyrCDS838</fullName>
    </submittedName>
</protein>
<keyword evidence="1" id="KW-0812">Transmembrane</keyword>
<gene>
    <name evidence="2" type="ORF">DGYR_LOCUS822</name>
</gene>
<dbReference type="Proteomes" id="UP000549394">
    <property type="component" value="Unassembled WGS sequence"/>
</dbReference>
<proteinExistence type="predicted"/>
<dbReference type="EMBL" id="CAJFCJ010000001">
    <property type="protein sequence ID" value="CAD5111535.1"/>
    <property type="molecule type" value="Genomic_DNA"/>
</dbReference>
<keyword evidence="1" id="KW-0472">Membrane</keyword>
<feature type="transmembrane region" description="Helical" evidence="1">
    <location>
        <begin position="174"/>
        <end position="199"/>
    </location>
</feature>
<accession>A0A7I8V8K9</accession>
<evidence type="ECO:0000256" key="1">
    <source>
        <dbReference type="SAM" id="Phobius"/>
    </source>
</evidence>
<dbReference type="OrthoDB" id="10257656at2759"/>
<comment type="caution">
    <text evidence="2">The sequence shown here is derived from an EMBL/GenBank/DDBJ whole genome shotgun (WGS) entry which is preliminary data.</text>
</comment>
<keyword evidence="3" id="KW-1185">Reference proteome</keyword>
<sequence length="201" mass="21363">MKVYRLTNADKTTRCTKCISKSFSLKTNGTCVSCSEAPFANCATCGPTPSGGKAKSDMCSEGFTLQDDKLACVSCSIIGCGLCAHGKCFECRGNGTDCGNELSNVKEETANVKLIDCGVGDCWAYTTETLGSITFSRGCSNETCSPLYENENCKAVPGKKECKQCCRGEKCNTWPLGAGGTGLIATCFIIKLSNILYMLMN</sequence>
<organism evidence="2 3">
    <name type="scientific">Dimorphilus gyrociliatus</name>
    <dbReference type="NCBI Taxonomy" id="2664684"/>
    <lineage>
        <taxon>Eukaryota</taxon>
        <taxon>Metazoa</taxon>
        <taxon>Spiralia</taxon>
        <taxon>Lophotrochozoa</taxon>
        <taxon>Annelida</taxon>
        <taxon>Polychaeta</taxon>
        <taxon>Polychaeta incertae sedis</taxon>
        <taxon>Dinophilidae</taxon>
        <taxon>Dimorphilus</taxon>
    </lineage>
</organism>
<keyword evidence="1" id="KW-1133">Transmembrane helix</keyword>
<evidence type="ECO:0000313" key="3">
    <source>
        <dbReference type="Proteomes" id="UP000549394"/>
    </source>
</evidence>
<dbReference type="AlphaFoldDB" id="A0A7I8V8K9"/>
<evidence type="ECO:0000313" key="2">
    <source>
        <dbReference type="EMBL" id="CAD5111535.1"/>
    </source>
</evidence>
<name>A0A7I8V8K9_9ANNE</name>
<reference evidence="2 3" key="1">
    <citation type="submission" date="2020-08" db="EMBL/GenBank/DDBJ databases">
        <authorList>
            <person name="Hejnol A."/>
        </authorList>
    </citation>
    <scope>NUCLEOTIDE SEQUENCE [LARGE SCALE GENOMIC DNA]</scope>
</reference>